<dbReference type="GO" id="GO:0003723">
    <property type="term" value="F:RNA binding"/>
    <property type="evidence" value="ECO:0007669"/>
    <property type="project" value="TreeGrafter"/>
</dbReference>
<feature type="domain" description="Ribosomal RNA-processing protein 14 N-terminal" evidence="6">
    <location>
        <begin position="8"/>
        <end position="57"/>
    </location>
</feature>
<keyword evidence="8" id="KW-1185">Reference proteome</keyword>
<evidence type="ECO:0000259" key="6">
    <source>
        <dbReference type="Pfam" id="PF15459"/>
    </source>
</evidence>
<dbReference type="InterPro" id="IPR007019">
    <property type="entry name" value="SURF6"/>
</dbReference>
<feature type="compositionally biased region" description="Basic and acidic residues" evidence="4">
    <location>
        <begin position="275"/>
        <end position="285"/>
    </location>
</feature>
<feature type="compositionally biased region" description="Acidic residues" evidence="4">
    <location>
        <begin position="238"/>
        <end position="252"/>
    </location>
</feature>
<evidence type="ECO:0000259" key="5">
    <source>
        <dbReference type="Pfam" id="PF04935"/>
    </source>
</evidence>
<comment type="subcellular location">
    <subcellularLocation>
        <location evidence="1">Nucleus</location>
    </subcellularLocation>
</comment>
<feature type="compositionally biased region" description="Basic residues" evidence="4">
    <location>
        <begin position="390"/>
        <end position="403"/>
    </location>
</feature>
<dbReference type="AlphaFoldDB" id="A0A1E4SNV8"/>
<dbReference type="PANTHER" id="PTHR14369">
    <property type="entry name" value="SURFEIT LOCUS PROTEIN 6"/>
    <property type="match status" value="1"/>
</dbReference>
<protein>
    <submittedName>
        <fullName evidence="7">SURF6-domain-containing protein</fullName>
    </submittedName>
</protein>
<sequence length="427" mass="48650">MSNTLEERLKTHSSAFDGLLSLIPAKYYYDNATQDQWQQKKKSKKETQQNKRAKLDPSSIAEADDYTNSHASAKDVMVNKAATAKKVVLPSKVNFSKPVQDSTSSNDEESDQNDGVEVASKILQSEDEAESDTDLINNSALLVFDDDGNEVESVKEEKKVEPKKGKVMTPEEKKKKDENLAKLREKLAAKIKVFKETRKAPGTKLPGAPKSREQILAERKRKEELKKAEKLKRKHEEIEDEDSDSDDSEDEEKSQGVLFGNIVFNDGSRVTSDLSKLRSTVEKSKQKGPANNDLKAHLLKLEQKKRKLEQMSPEEKKAFEEKEKWQRVMSQAEGVKLKDDEKLLRKAIKRKEKQKLKSEIEWKERKQIVKDTVAARAKRREENLKARRDNKGKKGKKQPRLKKFTGTINKAAKKRAGFEGSAKSKKK</sequence>
<evidence type="ECO:0000256" key="3">
    <source>
        <dbReference type="ARBA" id="ARBA00023242"/>
    </source>
</evidence>
<dbReference type="EMBL" id="KV453910">
    <property type="protein sequence ID" value="ODV81168.1"/>
    <property type="molecule type" value="Genomic_DNA"/>
</dbReference>
<feature type="region of interest" description="Disordered" evidence="4">
    <location>
        <begin position="89"/>
        <end position="133"/>
    </location>
</feature>
<dbReference type="PANTHER" id="PTHR14369:SF0">
    <property type="entry name" value="SURFEIT LOCUS PROTEIN 6"/>
    <property type="match status" value="1"/>
</dbReference>
<reference evidence="8" key="1">
    <citation type="submission" date="2016-05" db="EMBL/GenBank/DDBJ databases">
        <title>Comparative genomics of biotechnologically important yeasts.</title>
        <authorList>
            <consortium name="DOE Joint Genome Institute"/>
            <person name="Riley R."/>
            <person name="Haridas S."/>
            <person name="Wolfe K.H."/>
            <person name="Lopes M.R."/>
            <person name="Hittinger C.T."/>
            <person name="Goker M."/>
            <person name="Salamov A."/>
            <person name="Wisecaver J."/>
            <person name="Long T.M."/>
            <person name="Aerts A.L."/>
            <person name="Barry K."/>
            <person name="Choi C."/>
            <person name="Clum A."/>
            <person name="Coughlan A.Y."/>
            <person name="Deshpande S."/>
            <person name="Douglass A.P."/>
            <person name="Hanson S.J."/>
            <person name="Klenk H.-P."/>
            <person name="Labutti K."/>
            <person name="Lapidus A."/>
            <person name="Lindquist E."/>
            <person name="Lipzen A."/>
            <person name="Meier-Kolthoff J.P."/>
            <person name="Ohm R.A."/>
            <person name="Otillar R.P."/>
            <person name="Pangilinan J."/>
            <person name="Peng Y."/>
            <person name="Rokas A."/>
            <person name="Rosa C.A."/>
            <person name="Scheuner C."/>
            <person name="Sibirny A.A."/>
            <person name="Slot J.C."/>
            <person name="Stielow J.B."/>
            <person name="Sun H."/>
            <person name="Kurtzman C.P."/>
            <person name="Blackwell M."/>
            <person name="Grigoriev I.V."/>
            <person name="Jeffries T.W."/>
        </authorList>
    </citation>
    <scope>NUCLEOTIDE SEQUENCE [LARGE SCALE GENOMIC DNA]</scope>
    <source>
        <strain evidence="8">NRRL Y-17324</strain>
    </source>
</reference>
<dbReference type="GeneID" id="30984065"/>
<feature type="region of interest" description="Disordered" evidence="4">
    <location>
        <begin position="373"/>
        <end position="427"/>
    </location>
</feature>
<dbReference type="InterPro" id="IPR029188">
    <property type="entry name" value="Rrp14_N"/>
</dbReference>
<feature type="compositionally biased region" description="Basic and acidic residues" evidence="4">
    <location>
        <begin position="210"/>
        <end position="228"/>
    </location>
</feature>
<feature type="region of interest" description="Disordered" evidence="4">
    <location>
        <begin position="194"/>
        <end position="296"/>
    </location>
</feature>
<feature type="compositionally biased region" description="Polar residues" evidence="4">
    <location>
        <begin position="93"/>
        <end position="105"/>
    </location>
</feature>
<dbReference type="InterPro" id="IPR029190">
    <property type="entry name" value="Rrp14/SURF6_C"/>
</dbReference>
<dbReference type="RefSeq" id="XP_020066290.1">
    <property type="nucleotide sequence ID" value="XM_020209929.1"/>
</dbReference>
<organism evidence="7 8">
    <name type="scientific">Suhomyces tanzawaensis NRRL Y-17324</name>
    <dbReference type="NCBI Taxonomy" id="984487"/>
    <lineage>
        <taxon>Eukaryota</taxon>
        <taxon>Fungi</taxon>
        <taxon>Dikarya</taxon>
        <taxon>Ascomycota</taxon>
        <taxon>Saccharomycotina</taxon>
        <taxon>Pichiomycetes</taxon>
        <taxon>Debaryomycetaceae</taxon>
        <taxon>Suhomyces</taxon>
    </lineage>
</organism>
<evidence type="ECO:0000256" key="1">
    <source>
        <dbReference type="ARBA" id="ARBA00004123"/>
    </source>
</evidence>
<dbReference type="Pfam" id="PF15459">
    <property type="entry name" value="RRP14"/>
    <property type="match status" value="1"/>
</dbReference>
<keyword evidence="3" id="KW-0539">Nucleus</keyword>
<proteinExistence type="inferred from homology"/>
<evidence type="ECO:0000313" key="8">
    <source>
        <dbReference type="Proteomes" id="UP000094285"/>
    </source>
</evidence>
<dbReference type="GO" id="GO:0042273">
    <property type="term" value="P:ribosomal large subunit biogenesis"/>
    <property type="evidence" value="ECO:0007669"/>
    <property type="project" value="EnsemblFungi"/>
</dbReference>
<gene>
    <name evidence="7" type="ORF">CANTADRAFT_5134</name>
</gene>
<dbReference type="Pfam" id="PF04935">
    <property type="entry name" value="SURF6"/>
    <property type="match status" value="1"/>
</dbReference>
<name>A0A1E4SNV8_9ASCO</name>
<dbReference type="OrthoDB" id="444809at2759"/>
<dbReference type="Proteomes" id="UP000094285">
    <property type="component" value="Unassembled WGS sequence"/>
</dbReference>
<accession>A0A1E4SNV8</accession>
<comment type="similarity">
    <text evidence="2">Belongs to the SURF6 family.</text>
</comment>
<dbReference type="GO" id="GO:0003677">
    <property type="term" value="F:DNA binding"/>
    <property type="evidence" value="ECO:0007669"/>
    <property type="project" value="TreeGrafter"/>
</dbReference>
<feature type="domain" description="Ribosomal RNA-processing protein 14/surfeit locus protein 6 C-terminal" evidence="5">
    <location>
        <begin position="214"/>
        <end position="397"/>
    </location>
</feature>
<dbReference type="GO" id="GO:0042274">
    <property type="term" value="P:ribosomal small subunit biogenesis"/>
    <property type="evidence" value="ECO:0007669"/>
    <property type="project" value="EnsemblFungi"/>
</dbReference>
<dbReference type="GO" id="GO:0005730">
    <property type="term" value="C:nucleolus"/>
    <property type="evidence" value="ECO:0007669"/>
    <property type="project" value="EnsemblFungi"/>
</dbReference>
<feature type="region of interest" description="Disordered" evidence="4">
    <location>
        <begin position="34"/>
        <end position="67"/>
    </location>
</feature>
<feature type="region of interest" description="Disordered" evidence="4">
    <location>
        <begin position="149"/>
        <end position="180"/>
    </location>
</feature>
<feature type="compositionally biased region" description="Basic and acidic residues" evidence="4">
    <location>
        <begin position="152"/>
        <end position="180"/>
    </location>
</feature>
<evidence type="ECO:0000313" key="7">
    <source>
        <dbReference type="EMBL" id="ODV81168.1"/>
    </source>
</evidence>
<evidence type="ECO:0000256" key="2">
    <source>
        <dbReference type="ARBA" id="ARBA00005904"/>
    </source>
</evidence>
<evidence type="ECO:0000256" key="4">
    <source>
        <dbReference type="SAM" id="MobiDB-lite"/>
    </source>
</evidence>
<dbReference type="STRING" id="984487.A0A1E4SNV8"/>
<feature type="compositionally biased region" description="Basic and acidic residues" evidence="4">
    <location>
        <begin position="379"/>
        <end position="389"/>
    </location>
</feature>
<feature type="compositionally biased region" description="Basic and acidic residues" evidence="4">
    <location>
        <begin position="45"/>
        <end position="55"/>
    </location>
</feature>